<accession>A0A8S4D6V6</accession>
<dbReference type="Proteomes" id="UP000653454">
    <property type="component" value="Unassembled WGS sequence"/>
</dbReference>
<name>A0A8S4D6V6_PLUXY</name>
<evidence type="ECO:0000313" key="1">
    <source>
        <dbReference type="EMBL" id="CAG9091675.1"/>
    </source>
</evidence>
<sequence>MFTCARCNNTCNDGAKCSDCNQFLDFPCSGITEAGYRRLGDRQKTWRCNTCKTAGSSPRAASSSQITEVLNEIRAFRSDFLLMKSDVQETSVGIQALNTKWSEMETRFSDMEDRLIQVEAKLSSIPKLQKQLDVANDEINTLKSENNNRDQYSRMNNLEISGVPYYKGENLFSIF</sequence>
<proteinExistence type="predicted"/>
<gene>
    <name evidence="1" type="ORF">PLXY2_LOCUS585</name>
</gene>
<comment type="caution">
    <text evidence="1">The sequence shown here is derived from an EMBL/GenBank/DDBJ whole genome shotgun (WGS) entry which is preliminary data.</text>
</comment>
<evidence type="ECO:0000313" key="2">
    <source>
        <dbReference type="Proteomes" id="UP000653454"/>
    </source>
</evidence>
<keyword evidence="2" id="KW-1185">Reference proteome</keyword>
<dbReference type="SUPFAM" id="SSF58100">
    <property type="entry name" value="Bacterial hemolysins"/>
    <property type="match status" value="1"/>
</dbReference>
<reference evidence="1" key="1">
    <citation type="submission" date="2020-11" db="EMBL/GenBank/DDBJ databases">
        <authorList>
            <person name="Whiteford S."/>
        </authorList>
    </citation>
    <scope>NUCLEOTIDE SEQUENCE</scope>
</reference>
<organism evidence="1 2">
    <name type="scientific">Plutella xylostella</name>
    <name type="common">Diamondback moth</name>
    <name type="synonym">Plutella maculipennis</name>
    <dbReference type="NCBI Taxonomy" id="51655"/>
    <lineage>
        <taxon>Eukaryota</taxon>
        <taxon>Metazoa</taxon>
        <taxon>Ecdysozoa</taxon>
        <taxon>Arthropoda</taxon>
        <taxon>Hexapoda</taxon>
        <taxon>Insecta</taxon>
        <taxon>Pterygota</taxon>
        <taxon>Neoptera</taxon>
        <taxon>Endopterygota</taxon>
        <taxon>Lepidoptera</taxon>
        <taxon>Glossata</taxon>
        <taxon>Ditrysia</taxon>
        <taxon>Yponomeutoidea</taxon>
        <taxon>Plutellidae</taxon>
        <taxon>Plutella</taxon>
    </lineage>
</organism>
<protein>
    <submittedName>
        <fullName evidence="1">(diamondback moth) hypothetical protein</fullName>
    </submittedName>
</protein>
<dbReference type="AlphaFoldDB" id="A0A8S4D6V6"/>
<dbReference type="Gene3D" id="3.30.40.10">
    <property type="entry name" value="Zinc/RING finger domain, C3HC4 (zinc finger)"/>
    <property type="match status" value="1"/>
</dbReference>
<dbReference type="InterPro" id="IPR013083">
    <property type="entry name" value="Znf_RING/FYVE/PHD"/>
</dbReference>
<dbReference type="EMBL" id="CAJHNJ030000002">
    <property type="protein sequence ID" value="CAG9091675.1"/>
    <property type="molecule type" value="Genomic_DNA"/>
</dbReference>